<dbReference type="PANTHER" id="PTHR23112:SF0">
    <property type="entry name" value="TRANSMEMBRANE PROTEIN 116"/>
    <property type="match status" value="1"/>
</dbReference>
<dbReference type="GO" id="GO:0007189">
    <property type="term" value="P:adenylate cyclase-activating G protein-coupled receptor signaling pathway"/>
    <property type="evidence" value="ECO:0007669"/>
    <property type="project" value="TreeGrafter"/>
</dbReference>
<dbReference type="InterPro" id="IPR017452">
    <property type="entry name" value="GPCR_Rhodpsn_7TM"/>
</dbReference>
<evidence type="ECO:0000256" key="5">
    <source>
        <dbReference type="SAM" id="MobiDB-lite"/>
    </source>
</evidence>
<dbReference type="Proteomes" id="UP001054902">
    <property type="component" value="Unassembled WGS sequence"/>
</dbReference>
<feature type="region of interest" description="Disordered" evidence="5">
    <location>
        <begin position="464"/>
        <end position="497"/>
    </location>
</feature>
<evidence type="ECO:0000313" key="9">
    <source>
        <dbReference type="Proteomes" id="UP001054902"/>
    </source>
</evidence>
<feature type="transmembrane region" description="Helical" evidence="6">
    <location>
        <begin position="157"/>
        <end position="178"/>
    </location>
</feature>
<evidence type="ECO:0000256" key="3">
    <source>
        <dbReference type="ARBA" id="ARBA00022989"/>
    </source>
</evidence>
<keyword evidence="9" id="KW-1185">Reference proteome</keyword>
<feature type="transmembrane region" description="Helical" evidence="6">
    <location>
        <begin position="113"/>
        <end position="137"/>
    </location>
</feature>
<feature type="transmembrane region" description="Helical" evidence="6">
    <location>
        <begin position="69"/>
        <end position="93"/>
    </location>
</feature>
<keyword evidence="2 6" id="KW-0812">Transmembrane</keyword>
<organism evidence="8 9">
    <name type="scientific">Chaetoceros tenuissimus</name>
    <dbReference type="NCBI Taxonomy" id="426638"/>
    <lineage>
        <taxon>Eukaryota</taxon>
        <taxon>Sar</taxon>
        <taxon>Stramenopiles</taxon>
        <taxon>Ochrophyta</taxon>
        <taxon>Bacillariophyta</taxon>
        <taxon>Coscinodiscophyceae</taxon>
        <taxon>Chaetocerotophycidae</taxon>
        <taxon>Chaetocerotales</taxon>
        <taxon>Chaetocerotaceae</taxon>
        <taxon>Chaetoceros</taxon>
    </lineage>
</organism>
<sequence length="497" mass="55848">MNSTNQELEFNLKSGYVFIPIPDSSIEKGQAWEYAAAIQITTASISFIASAAMIISIARNRENLQQSPYIRLIFSLGIADLIQSLLFIIGPFTPPSSFVPAHWAIGNQTSCRISGAFMTLGSVLSVLNYSVLSFYYLCKLKKKFSDQQYSIRFEKKIYIVIYLFSIACVIAAGSLNIIGPERSGFTCVAGTVMKTICRSEPEQACAWDIAVVDHAKVFLLMMNGLLCFLFLSIIISMGLLCWHVILQDRIYRKLSARSSAIPDSLRDDRRRVIAEQLRAMFLRQTLEQGFLYCSSVILCYAPTFVYIIMVAKNKWAYPSVLHQIMVSLLQPLSGLLNIIIYTRLDIFAFRQRNPEYSRVRAFIEVLKSGGKIGNDGNGESGTPSKELSMMSVPFGVIQPEVLDSVGCENLGSYQDLSSRDARFVKKSEWSYIKASNSNIIFFSEDQVFDDEFLNRDTTLDFPISLSQQQQEEEESPSIDMGGLEMNVLDVKSESIDR</sequence>
<feature type="transmembrane region" description="Helical" evidence="6">
    <location>
        <begin position="289"/>
        <end position="308"/>
    </location>
</feature>
<dbReference type="CDD" id="cd00637">
    <property type="entry name" value="7tm_classA_rhodopsin-like"/>
    <property type="match status" value="1"/>
</dbReference>
<evidence type="ECO:0000313" key="8">
    <source>
        <dbReference type="EMBL" id="GFH44272.1"/>
    </source>
</evidence>
<evidence type="ECO:0000256" key="2">
    <source>
        <dbReference type="ARBA" id="ARBA00022692"/>
    </source>
</evidence>
<keyword evidence="4 6" id="KW-0472">Membrane</keyword>
<comment type="caution">
    <text evidence="8">The sequence shown here is derived from an EMBL/GenBank/DDBJ whole genome shotgun (WGS) entry which is preliminary data.</text>
</comment>
<feature type="transmembrane region" description="Helical" evidence="6">
    <location>
        <begin position="320"/>
        <end position="342"/>
    </location>
</feature>
<reference evidence="8 9" key="1">
    <citation type="journal article" date="2021" name="Sci. Rep.">
        <title>The genome of the diatom Chaetoceros tenuissimus carries an ancient integrated fragment of an extant virus.</title>
        <authorList>
            <person name="Hongo Y."/>
            <person name="Kimura K."/>
            <person name="Takaki Y."/>
            <person name="Yoshida Y."/>
            <person name="Baba S."/>
            <person name="Kobayashi G."/>
            <person name="Nagasaki K."/>
            <person name="Hano T."/>
            <person name="Tomaru Y."/>
        </authorList>
    </citation>
    <scope>NUCLEOTIDE SEQUENCE [LARGE SCALE GENOMIC DNA]</scope>
    <source>
        <strain evidence="8 9">NIES-3715</strain>
    </source>
</reference>
<dbReference type="SUPFAM" id="SSF81321">
    <property type="entry name" value="Family A G protein-coupled receptor-like"/>
    <property type="match status" value="1"/>
</dbReference>
<dbReference type="PANTHER" id="PTHR23112">
    <property type="entry name" value="G PROTEIN-COUPLED RECEPTOR 157-RELATED"/>
    <property type="match status" value="1"/>
</dbReference>
<feature type="domain" description="G-protein coupled receptors family 1 profile" evidence="7">
    <location>
        <begin position="49"/>
        <end position="341"/>
    </location>
</feature>
<accession>A0AAD3CDS9</accession>
<dbReference type="PROSITE" id="PS50262">
    <property type="entry name" value="G_PROTEIN_RECEP_F1_2"/>
    <property type="match status" value="1"/>
</dbReference>
<feature type="transmembrane region" description="Helical" evidence="6">
    <location>
        <begin position="217"/>
        <end position="245"/>
    </location>
</feature>
<evidence type="ECO:0000259" key="7">
    <source>
        <dbReference type="PROSITE" id="PS50262"/>
    </source>
</evidence>
<evidence type="ECO:0000256" key="4">
    <source>
        <dbReference type="ARBA" id="ARBA00023136"/>
    </source>
</evidence>
<proteinExistence type="predicted"/>
<name>A0AAD3CDS9_9STRA</name>
<dbReference type="AlphaFoldDB" id="A0AAD3CDS9"/>
<keyword evidence="3 6" id="KW-1133">Transmembrane helix</keyword>
<gene>
    <name evidence="8" type="ORF">CTEN210_00746</name>
</gene>
<evidence type="ECO:0000256" key="1">
    <source>
        <dbReference type="ARBA" id="ARBA00004141"/>
    </source>
</evidence>
<dbReference type="GO" id="GO:0005886">
    <property type="term" value="C:plasma membrane"/>
    <property type="evidence" value="ECO:0007669"/>
    <property type="project" value="TreeGrafter"/>
</dbReference>
<dbReference type="Gene3D" id="1.20.1070.10">
    <property type="entry name" value="Rhodopsin 7-helix transmembrane proteins"/>
    <property type="match status" value="1"/>
</dbReference>
<protein>
    <recommendedName>
        <fullName evidence="7">G-protein coupled receptors family 1 profile domain-containing protein</fullName>
    </recommendedName>
</protein>
<dbReference type="EMBL" id="BLLK01000019">
    <property type="protein sequence ID" value="GFH44272.1"/>
    <property type="molecule type" value="Genomic_DNA"/>
</dbReference>
<comment type="subcellular location">
    <subcellularLocation>
        <location evidence="1">Membrane</location>
        <topology evidence="1">Multi-pass membrane protein</topology>
    </subcellularLocation>
</comment>
<dbReference type="GO" id="GO:0004930">
    <property type="term" value="F:G protein-coupled receptor activity"/>
    <property type="evidence" value="ECO:0007669"/>
    <property type="project" value="TreeGrafter"/>
</dbReference>
<feature type="transmembrane region" description="Helical" evidence="6">
    <location>
        <begin position="34"/>
        <end position="57"/>
    </location>
</feature>
<evidence type="ECO:0000256" key="6">
    <source>
        <dbReference type="SAM" id="Phobius"/>
    </source>
</evidence>